<feature type="domain" description="SLH" evidence="2">
    <location>
        <begin position="912"/>
        <end position="975"/>
    </location>
</feature>
<dbReference type="PANTHER" id="PTHR43308">
    <property type="entry name" value="OUTER MEMBRANE PROTEIN ALPHA-RELATED"/>
    <property type="match status" value="1"/>
</dbReference>
<dbReference type="InterPro" id="IPR046780">
    <property type="entry name" value="aBig_2"/>
</dbReference>
<dbReference type="Gene3D" id="2.60.40.10">
    <property type="entry name" value="Immunoglobulins"/>
    <property type="match status" value="1"/>
</dbReference>
<feature type="domain" description="SLH" evidence="2">
    <location>
        <begin position="854"/>
        <end position="911"/>
    </location>
</feature>
<dbReference type="GO" id="GO:0005509">
    <property type="term" value="F:calcium ion binding"/>
    <property type="evidence" value="ECO:0007669"/>
    <property type="project" value="InterPro"/>
</dbReference>
<keyword evidence="4" id="KW-1185">Reference proteome</keyword>
<evidence type="ECO:0000313" key="4">
    <source>
        <dbReference type="Proteomes" id="UP000471031"/>
    </source>
</evidence>
<dbReference type="InterPro" id="IPR015919">
    <property type="entry name" value="Cadherin-like_sf"/>
</dbReference>
<dbReference type="AlphaFoldDB" id="A0A845LJV6"/>
<proteinExistence type="predicted"/>
<dbReference type="GO" id="GO:0016020">
    <property type="term" value="C:membrane"/>
    <property type="evidence" value="ECO:0007669"/>
    <property type="project" value="InterPro"/>
</dbReference>
<dbReference type="EMBL" id="WXEX01000028">
    <property type="protein sequence ID" value="MZP44675.1"/>
    <property type="molecule type" value="Genomic_DNA"/>
</dbReference>
<name>A0A845LJV6_HELGE</name>
<evidence type="ECO:0000259" key="2">
    <source>
        <dbReference type="PROSITE" id="PS51272"/>
    </source>
</evidence>
<dbReference type="Pfam" id="PF05345">
    <property type="entry name" value="He_PIG"/>
    <property type="match status" value="1"/>
</dbReference>
<dbReference type="InterPro" id="IPR013783">
    <property type="entry name" value="Ig-like_fold"/>
</dbReference>
<accession>A0A845LJV6</accession>
<dbReference type="SUPFAM" id="SSF49313">
    <property type="entry name" value="Cadherin-like"/>
    <property type="match status" value="1"/>
</dbReference>
<dbReference type="Pfam" id="PF20578">
    <property type="entry name" value="aBig_2"/>
    <property type="match status" value="1"/>
</dbReference>
<protein>
    <recommendedName>
        <fullName evidence="2">SLH domain-containing protein</fullName>
    </recommendedName>
</protein>
<evidence type="ECO:0000256" key="1">
    <source>
        <dbReference type="ARBA" id="ARBA00022737"/>
    </source>
</evidence>
<feature type="non-terminal residue" evidence="3">
    <location>
        <position position="1"/>
    </location>
</feature>
<sequence>AALATSTLAAGNYKVYAVDGTGNVSAASSATITLQTPSTPDSTPPTVTVSGGTVTIGQTVTAQSNENGWLYLAPSGSAVTDKASLDGLVSGGTATKVSATANSDAALATTGLAAGTYKVYAVDGTGNVSAASTGTITLQTPSTPDTTPPDWAATYPKAGTITDTSANVLAKANESGRAYYVVLPNGAPAPTATQVKAGQNASGADVGSGKKGYVDLTANAEATISIPNLSASTDYDVYVVVEDSATNVQAAPTKVDIATSAAPGGNGPTITTQALPNATVATPYNATVDVSGGALPYTWSISSGALPAGLDLNTVTGAVYGTPTTAGTANFAVRVIDQDAQTATASFTLQVNNQSQSGNNMISALTLSGLSLNETVSSAVYDYTATAPFALTATTVTATIDPTAAVRVNGEEVTNGQPSRPIPLTVGPNTIWLIVTAQDGTPKTYTVTVTREADAAAAALKDLQIGFQSGDEWNTVQHDVTLPVMSTGSFPVVWTSSNPSIISTNGTVQRPSGSADASVTLTATINLPGNPVKKTFLVIVKPQAPGTVQTSQRTVDVKAGENGDTAARVDVTRAVWSTPDGDSKVADSVRLDEQKASQSVAEAVYRQEPLIRIDLTDPIASQADIFNVGVDSNALARLNSYGKELQIASPDVKVDIPQASIQALCNDGIDLYFRVVPIKRQPEVERQTELAQSNDNVRRELGVSSVQIQVLGRPMTIETNLSDRRTLVTFPLPSNLSDADVASLKVWVQHTDGTEEVKSGSILRNSQNQPSAIEIEINKFSVFTIVRATAPQNNGGGSGGGGGSQAKPVENPKITIHPYVFGYPDRTFRPEQPITRGELAALIARQLPSNADTIVVDYPDVPSTYWALDSIRKLYALKLIQGYPDGAFRPDQYVTRAELAALVTKWKKMTDTGKNTFGDVQGHWAEPAIATMAAANILHGYPDGTFQPDKAITRAEMVYLMNQLIGRKPLTGITQTSWSDVPVDHWAAGAIEAASTTYTIEKAEEQK</sequence>
<reference evidence="3 4" key="1">
    <citation type="submission" date="2020-01" db="EMBL/GenBank/DDBJ databases">
        <title>Whole genome sequence of Heliobacterium gestii DSM 11169.</title>
        <authorList>
            <person name="Kyndt J.A."/>
            <person name="Meyer T.E."/>
        </authorList>
    </citation>
    <scope>NUCLEOTIDE SEQUENCE [LARGE SCALE GENOMIC DNA]</scope>
    <source>
        <strain evidence="3 4">DSM 11169</strain>
    </source>
</reference>
<dbReference type="InterPro" id="IPR001119">
    <property type="entry name" value="SLH_dom"/>
</dbReference>
<comment type="caution">
    <text evidence="3">The sequence shown here is derived from an EMBL/GenBank/DDBJ whole genome shotgun (WGS) entry which is preliminary data.</text>
</comment>
<gene>
    <name evidence="3" type="ORF">GTO89_16800</name>
</gene>
<dbReference type="RefSeq" id="WP_207708941.1">
    <property type="nucleotide sequence ID" value="NZ_WXEX01000028.1"/>
</dbReference>
<dbReference type="Proteomes" id="UP000471031">
    <property type="component" value="Unassembled WGS sequence"/>
</dbReference>
<dbReference type="Pfam" id="PF00395">
    <property type="entry name" value="SLH"/>
    <property type="match status" value="3"/>
</dbReference>
<evidence type="ECO:0000313" key="3">
    <source>
        <dbReference type="EMBL" id="MZP44675.1"/>
    </source>
</evidence>
<keyword evidence="1" id="KW-0677">Repeat</keyword>
<dbReference type="InterPro" id="IPR051465">
    <property type="entry name" value="Cell_Envelope_Struct_Comp"/>
</dbReference>
<organism evidence="3 4">
    <name type="scientific">Heliomicrobium gestii</name>
    <name type="common">Heliobacterium gestii</name>
    <dbReference type="NCBI Taxonomy" id="2699"/>
    <lineage>
        <taxon>Bacteria</taxon>
        <taxon>Bacillati</taxon>
        <taxon>Bacillota</taxon>
        <taxon>Clostridia</taxon>
        <taxon>Eubacteriales</taxon>
        <taxon>Heliobacteriaceae</taxon>
        <taxon>Heliomicrobium</taxon>
    </lineage>
</organism>
<dbReference type="Pfam" id="PF12733">
    <property type="entry name" value="Cadherin-like"/>
    <property type="match status" value="1"/>
</dbReference>
<dbReference type="InterPro" id="IPR025883">
    <property type="entry name" value="Cadherin-like_domain"/>
</dbReference>
<dbReference type="PROSITE" id="PS51272">
    <property type="entry name" value="SLH"/>
    <property type="match status" value="2"/>
</dbReference>